<keyword evidence="3" id="KW-1185">Reference proteome</keyword>
<dbReference type="Proteomes" id="UP000185547">
    <property type="component" value="Unassembled WGS sequence"/>
</dbReference>
<proteinExistence type="predicted"/>
<feature type="compositionally biased region" description="Polar residues" evidence="1">
    <location>
        <begin position="165"/>
        <end position="174"/>
    </location>
</feature>
<feature type="compositionally biased region" description="Basic and acidic residues" evidence="1">
    <location>
        <begin position="175"/>
        <end position="188"/>
    </location>
</feature>
<evidence type="ECO:0000313" key="3">
    <source>
        <dbReference type="Proteomes" id="UP000185547"/>
    </source>
</evidence>
<feature type="region of interest" description="Disordered" evidence="1">
    <location>
        <begin position="148"/>
        <end position="284"/>
    </location>
</feature>
<evidence type="ECO:0000256" key="1">
    <source>
        <dbReference type="SAM" id="MobiDB-lite"/>
    </source>
</evidence>
<comment type="caution">
    <text evidence="2">The sequence shown here is derived from an EMBL/GenBank/DDBJ whole genome shotgun (WGS) entry which is preliminary data.</text>
</comment>
<reference evidence="2 3" key="1">
    <citation type="submission" date="2017-01" db="EMBL/GenBank/DDBJ databases">
        <authorList>
            <person name="Varghese N."/>
            <person name="Submissions S."/>
        </authorList>
    </citation>
    <scope>NUCLEOTIDE SEQUENCE [LARGE SCALE GENOMIC DNA]</scope>
    <source>
        <strain evidence="2 3">DSM 44280</strain>
    </source>
</reference>
<organism evidence="2 3">
    <name type="scientific">Corynebacterium afermentans</name>
    <dbReference type="NCBI Taxonomy" id="38286"/>
    <lineage>
        <taxon>Bacteria</taxon>
        <taxon>Bacillati</taxon>
        <taxon>Actinomycetota</taxon>
        <taxon>Actinomycetes</taxon>
        <taxon>Mycobacteriales</taxon>
        <taxon>Corynebacteriaceae</taxon>
        <taxon>Corynebacterium</taxon>
    </lineage>
</organism>
<feature type="compositionally biased region" description="Polar residues" evidence="1">
    <location>
        <begin position="204"/>
        <end position="215"/>
    </location>
</feature>
<dbReference type="EMBL" id="FTMH01000029">
    <property type="protein sequence ID" value="SIQ74234.1"/>
    <property type="molecule type" value="Genomic_DNA"/>
</dbReference>
<gene>
    <name evidence="2" type="ORF">SAMN05421802_12911</name>
</gene>
<evidence type="ECO:0000313" key="2">
    <source>
        <dbReference type="EMBL" id="SIQ74234.1"/>
    </source>
</evidence>
<accession>A0A9X8R6S1</accession>
<dbReference type="OrthoDB" id="4406276at2"/>
<sequence length="284" mass="31350">MNLKNIGFAAAIANQAWKYLRDQNDKRERDIYQSLLDNLKDGKLDDIHEKFDADQLQELYGAARAQAGEITRDAHDRLDRRRKQFADAAPSRKERQEFLEKHAKTAKKKKKGGFGKVVGATLGTAALAGGAWAAWEFFLKDKLAGEDEPAKAYRPAPTRTETDTRGSSTIVYSTRTEDDRAGARREEGIEGGVFPNESGEEQLSDATSGTTTNSPEDLGGEGLTTLDTLADDQRKATHAQHSVEDATDGAEGGRHELREEPAERTFRDGRIGQDLNDFPQDGNK</sequence>
<dbReference type="AlphaFoldDB" id="A0A9X8R6S1"/>
<feature type="compositionally biased region" description="Basic and acidic residues" evidence="1">
    <location>
        <begin position="251"/>
        <end position="271"/>
    </location>
</feature>
<name>A0A9X8R6S1_9CORY</name>
<dbReference type="RefSeq" id="WP_063937261.1">
    <property type="nucleotide sequence ID" value="NZ_FTMH01000029.1"/>
</dbReference>
<protein>
    <submittedName>
        <fullName evidence="2">Uncharacterized protein</fullName>
    </submittedName>
</protein>